<sequence>ERFSYVIVQPDRIFDLAGKKFKLGKSDQMEFVEVAKELGRSINLSHYFENTITGLCARFIMCDKRHEPPSTDKIMQLTDFDEKYKQIDIYAQNKAKKWLESFIKEKNGIDSKIIANRGYAYKRAYKKAVKTAQAILHRNIGNTYEIFHGEWLNFEDFK</sequence>
<feature type="non-terminal residue" evidence="1">
    <location>
        <position position="158"/>
    </location>
</feature>
<evidence type="ECO:0000313" key="2">
    <source>
        <dbReference type="Proteomes" id="UP000789702"/>
    </source>
</evidence>
<keyword evidence="2" id="KW-1185">Reference proteome</keyword>
<protein>
    <submittedName>
        <fullName evidence="1">5015_t:CDS:1</fullName>
    </submittedName>
</protein>
<name>A0ACA9P0W2_9GLOM</name>
<dbReference type="Proteomes" id="UP000789702">
    <property type="component" value="Unassembled WGS sequence"/>
</dbReference>
<reference evidence="1" key="1">
    <citation type="submission" date="2021-06" db="EMBL/GenBank/DDBJ databases">
        <authorList>
            <person name="Kallberg Y."/>
            <person name="Tangrot J."/>
            <person name="Rosling A."/>
        </authorList>
    </citation>
    <scope>NUCLEOTIDE SEQUENCE</scope>
    <source>
        <strain evidence="1">IL203A</strain>
    </source>
</reference>
<proteinExistence type="predicted"/>
<organism evidence="1 2">
    <name type="scientific">Dentiscutata heterogama</name>
    <dbReference type="NCBI Taxonomy" id="1316150"/>
    <lineage>
        <taxon>Eukaryota</taxon>
        <taxon>Fungi</taxon>
        <taxon>Fungi incertae sedis</taxon>
        <taxon>Mucoromycota</taxon>
        <taxon>Glomeromycotina</taxon>
        <taxon>Glomeromycetes</taxon>
        <taxon>Diversisporales</taxon>
        <taxon>Gigasporaceae</taxon>
        <taxon>Dentiscutata</taxon>
    </lineage>
</organism>
<evidence type="ECO:0000313" key="1">
    <source>
        <dbReference type="EMBL" id="CAG8687031.1"/>
    </source>
</evidence>
<accession>A0ACA9P0W2</accession>
<gene>
    <name evidence="1" type="ORF">DHETER_LOCUS11039</name>
</gene>
<comment type="caution">
    <text evidence="1">The sequence shown here is derived from an EMBL/GenBank/DDBJ whole genome shotgun (WGS) entry which is preliminary data.</text>
</comment>
<dbReference type="EMBL" id="CAJVPU010023056">
    <property type="protein sequence ID" value="CAG8687031.1"/>
    <property type="molecule type" value="Genomic_DNA"/>
</dbReference>
<feature type="non-terminal residue" evidence="1">
    <location>
        <position position="1"/>
    </location>
</feature>